<reference evidence="1 2" key="1">
    <citation type="submission" date="2023-07" db="EMBL/GenBank/DDBJ databases">
        <title>Identification of four novel Pseudomonas species associated with bacterial leaf spot of cucurbits.</title>
        <authorList>
            <person name="Fullem K.R."/>
        </authorList>
    </citation>
    <scope>NUCLEOTIDE SEQUENCE [LARGE SCALE GENOMIC DNA]</scope>
    <source>
        <strain evidence="1 2">KFB 138</strain>
    </source>
</reference>
<dbReference type="Proteomes" id="UP001223016">
    <property type="component" value="Unassembled WGS sequence"/>
</dbReference>
<keyword evidence="2" id="KW-1185">Reference proteome</keyword>
<protein>
    <submittedName>
        <fullName evidence="1">Uncharacterized protein</fullName>
    </submittedName>
</protein>
<evidence type="ECO:0000313" key="2">
    <source>
        <dbReference type="Proteomes" id="UP001223016"/>
    </source>
</evidence>
<dbReference type="EMBL" id="JAUQOO010000009">
    <property type="protein sequence ID" value="MDO7927753.1"/>
    <property type="molecule type" value="Genomic_DNA"/>
</dbReference>
<organism evidence="1 2">
    <name type="scientific">Pseudomonas serbiensis</name>
    <dbReference type="NCBI Taxonomy" id="3064350"/>
    <lineage>
        <taxon>Bacteria</taxon>
        <taxon>Pseudomonadati</taxon>
        <taxon>Pseudomonadota</taxon>
        <taxon>Gammaproteobacteria</taxon>
        <taxon>Pseudomonadales</taxon>
        <taxon>Pseudomonadaceae</taxon>
        <taxon>Pseudomonas</taxon>
    </lineage>
</organism>
<accession>A0ABT9CSG5</accession>
<comment type="caution">
    <text evidence="1">The sequence shown here is derived from an EMBL/GenBank/DDBJ whole genome shotgun (WGS) entry which is preliminary data.</text>
</comment>
<name>A0ABT9CSG5_9PSED</name>
<proteinExistence type="predicted"/>
<sequence>MPRDVVVSADIWHMLLVGNAVIAQVLQLRSVGAGNNFIASGKAAKTIKLTSAQTDYALAEHGKAWEKELKSKWTKEYRDNRALGRVDPDKGMKYIGLGKNLPSSRPRRVLEVVDATGAGVCDHLGAIAYVLCRQYLSPEYFSAWVGVESDSVMGHAFCIIGPIKTTKLLGDGKDDPSKWVVVDAWPLKPEAVKYDDHLFKADKDSGKKATMTWYMVAQGKGSKDRIPTKYRMEELLATVRLNVEKALAQKKSDDPYGVNYMCETLWDDVVYIVEAPAQKRPRDEADDDMRE</sequence>
<gene>
    <name evidence="1" type="ORF">Q6A51_13235</name>
</gene>
<dbReference type="RefSeq" id="WP_304574985.1">
    <property type="nucleotide sequence ID" value="NZ_JAUQOO010000009.1"/>
</dbReference>
<evidence type="ECO:0000313" key="1">
    <source>
        <dbReference type="EMBL" id="MDO7927753.1"/>
    </source>
</evidence>